<gene>
    <name evidence="3" type="ORF">G3574_20590</name>
</gene>
<dbReference type="EMBL" id="JAAIVB010000070">
    <property type="protein sequence ID" value="NEX63482.1"/>
    <property type="molecule type" value="Genomic_DNA"/>
</dbReference>
<protein>
    <submittedName>
        <fullName evidence="3">Uncharacterized protein</fullName>
    </submittedName>
</protein>
<keyword evidence="4" id="KW-1185">Reference proteome</keyword>
<sequence>MRASCPSAFAIAAVVAVLVALGSVAVPAAASDFTGVWTAAVCPGGTKYAPGKCSQFVLELFQKQDRLCGSHTFATASATMVDEAASGPSILGSIADDTANVSLVSSRARPDAPVSGQLKMTGGGLQWKRTDKPGRDDLLPATASFTRSRYKTLFSPVYAQQLSAACNLANTQQSAPPAINGSGGSGVSGSSEASAGTGAAGNPGVPAASPPREIPPIPDHREGG</sequence>
<organism evidence="3 4">
    <name type="scientific">Noviherbaspirillum galbum</name>
    <dbReference type="NCBI Taxonomy" id="2709383"/>
    <lineage>
        <taxon>Bacteria</taxon>
        <taxon>Pseudomonadati</taxon>
        <taxon>Pseudomonadota</taxon>
        <taxon>Betaproteobacteria</taxon>
        <taxon>Burkholderiales</taxon>
        <taxon>Oxalobacteraceae</taxon>
        <taxon>Noviherbaspirillum</taxon>
    </lineage>
</organism>
<evidence type="ECO:0000313" key="3">
    <source>
        <dbReference type="EMBL" id="NEX63482.1"/>
    </source>
</evidence>
<evidence type="ECO:0000256" key="1">
    <source>
        <dbReference type="SAM" id="MobiDB-lite"/>
    </source>
</evidence>
<reference evidence="3 4" key="1">
    <citation type="submission" date="2020-02" db="EMBL/GenBank/DDBJ databases">
        <authorList>
            <person name="Kim M.K."/>
        </authorList>
    </citation>
    <scope>NUCLEOTIDE SEQUENCE [LARGE SCALE GENOMIC DNA]</scope>
    <source>
        <strain evidence="3 4">17J57-3</strain>
    </source>
</reference>
<name>A0A6B3SY12_9BURK</name>
<dbReference type="RefSeq" id="WP_163967395.1">
    <property type="nucleotide sequence ID" value="NZ_JAAIVB010000070.1"/>
</dbReference>
<feature type="signal peptide" evidence="2">
    <location>
        <begin position="1"/>
        <end position="30"/>
    </location>
</feature>
<accession>A0A6B3SY12</accession>
<feature type="region of interest" description="Disordered" evidence="1">
    <location>
        <begin position="112"/>
        <end position="137"/>
    </location>
</feature>
<keyword evidence="2" id="KW-0732">Signal</keyword>
<evidence type="ECO:0000256" key="2">
    <source>
        <dbReference type="SAM" id="SignalP"/>
    </source>
</evidence>
<feature type="region of interest" description="Disordered" evidence="1">
    <location>
        <begin position="176"/>
        <end position="224"/>
    </location>
</feature>
<feature type="compositionally biased region" description="Pro residues" evidence="1">
    <location>
        <begin position="208"/>
        <end position="217"/>
    </location>
</feature>
<comment type="caution">
    <text evidence="3">The sequence shown here is derived from an EMBL/GenBank/DDBJ whole genome shotgun (WGS) entry which is preliminary data.</text>
</comment>
<evidence type="ECO:0000313" key="4">
    <source>
        <dbReference type="Proteomes" id="UP000482155"/>
    </source>
</evidence>
<dbReference type="Proteomes" id="UP000482155">
    <property type="component" value="Unassembled WGS sequence"/>
</dbReference>
<proteinExistence type="predicted"/>
<dbReference type="AlphaFoldDB" id="A0A6B3SY12"/>
<feature type="chain" id="PRO_5025424673" evidence="2">
    <location>
        <begin position="31"/>
        <end position="224"/>
    </location>
</feature>
<feature type="compositionally biased region" description="Low complexity" evidence="1">
    <location>
        <begin position="188"/>
        <end position="197"/>
    </location>
</feature>
<feature type="compositionally biased region" description="Basic and acidic residues" evidence="1">
    <location>
        <begin position="128"/>
        <end position="137"/>
    </location>
</feature>